<protein>
    <submittedName>
        <fullName evidence="2">DUF2334 domain-containing protein</fullName>
    </submittedName>
</protein>
<keyword evidence="1" id="KW-0472">Membrane</keyword>
<sequence length="645" mass="72000">MSAIFRSKWLRYAISGLIIFMMFASYHIRVEGESTNPRFVLMRLEDIGPGGQYGSIEQLGKLRAVMEYLRDQHVAYHLAVIPRWLDYPADGSRYDVSLDQTDNPYVAAYQKLLKQAVQDGAVLGMHGYTHQVGNVRRDDGHHESGIGNEFDEPGESSTISAAFAEPRLKAGLAILNKAGLTPEFWESPHYRSTPEQDELFRSYFGLNYQADVQVNRNSPAAQYMNVRNDKYGAASMGAAYVPTPFDYIAYNKDEKVILDRLGKTNNINSFFYHPFLEFKYLTPVTDENGQPVMRDGLPEYKYPDQDKSVLQKLITGIRAKRYVFYSIHDYVPFTPAQSVKWAGNQSGTGPQASGKLTEQKKLMLADVTGDGQADLVAWDVKNGVITVASGSFKGMRNEPQGQPAEWARVTYTNGAAAAVSSTNAAVSASLWVVQPGGKLQRYVSDGRQFVLKNSWTTEARSWANLQVIQQKDGDVVLAGLSTDRRQVNGLCISKGEVKSLKPYPLKSEWKNELQQRTEISGEKVLLLSRPSTIGGLELSADKTAGEWKPNRVQLNVPDEFGEIRIGDFNGDGQEDVLRWNPETSRFTVYLRKGENEYQLLSTFGPWGKPGAKLIIHDFDGNGKSDLGLLDRQDGFLDTALSFESQ</sequence>
<evidence type="ECO:0000313" key="3">
    <source>
        <dbReference type="Proteomes" id="UP001597180"/>
    </source>
</evidence>
<keyword evidence="3" id="KW-1185">Reference proteome</keyword>
<gene>
    <name evidence="2" type="ORF">ACFQ4B_08700</name>
</gene>
<dbReference type="RefSeq" id="WP_345586940.1">
    <property type="nucleotide sequence ID" value="NZ_BAABJG010000006.1"/>
</dbReference>
<feature type="transmembrane region" description="Helical" evidence="1">
    <location>
        <begin position="9"/>
        <end position="28"/>
    </location>
</feature>
<dbReference type="EMBL" id="JBHTLU010000013">
    <property type="protein sequence ID" value="MFD1220196.1"/>
    <property type="molecule type" value="Genomic_DNA"/>
</dbReference>
<dbReference type="SUPFAM" id="SSF69318">
    <property type="entry name" value="Integrin alpha N-terminal domain"/>
    <property type="match status" value="1"/>
</dbReference>
<keyword evidence="1" id="KW-0812">Transmembrane</keyword>
<evidence type="ECO:0000313" key="2">
    <source>
        <dbReference type="EMBL" id="MFD1220196.1"/>
    </source>
</evidence>
<dbReference type="Pfam" id="PF10096">
    <property type="entry name" value="DUF2334"/>
    <property type="match status" value="1"/>
</dbReference>
<dbReference type="Proteomes" id="UP001597180">
    <property type="component" value="Unassembled WGS sequence"/>
</dbReference>
<reference evidence="3" key="1">
    <citation type="journal article" date="2019" name="Int. J. Syst. Evol. Microbiol.">
        <title>The Global Catalogue of Microorganisms (GCM) 10K type strain sequencing project: providing services to taxonomists for standard genome sequencing and annotation.</title>
        <authorList>
            <consortium name="The Broad Institute Genomics Platform"/>
            <consortium name="The Broad Institute Genome Sequencing Center for Infectious Disease"/>
            <person name="Wu L."/>
            <person name="Ma J."/>
        </authorList>
    </citation>
    <scope>NUCLEOTIDE SEQUENCE [LARGE SCALE GENOMIC DNA]</scope>
    <source>
        <strain evidence="3">CCUG 53270</strain>
    </source>
</reference>
<organism evidence="2 3">
    <name type="scientific">Paenibacillus vulneris</name>
    <dbReference type="NCBI Taxonomy" id="1133364"/>
    <lineage>
        <taxon>Bacteria</taxon>
        <taxon>Bacillati</taxon>
        <taxon>Bacillota</taxon>
        <taxon>Bacilli</taxon>
        <taxon>Bacillales</taxon>
        <taxon>Paenibacillaceae</taxon>
        <taxon>Paenibacillus</taxon>
    </lineage>
</organism>
<dbReference type="SUPFAM" id="SSF88713">
    <property type="entry name" value="Glycoside hydrolase/deacetylase"/>
    <property type="match status" value="1"/>
</dbReference>
<dbReference type="InterPro" id="IPR018763">
    <property type="entry name" value="DUF2334"/>
</dbReference>
<dbReference type="Gene3D" id="3.20.20.370">
    <property type="entry name" value="Glycoside hydrolase/deacetylase"/>
    <property type="match status" value="1"/>
</dbReference>
<dbReference type="InterPro" id="IPR028994">
    <property type="entry name" value="Integrin_alpha_N"/>
</dbReference>
<name>A0ABW3UK43_9BACL</name>
<dbReference type="InterPro" id="IPR011330">
    <property type="entry name" value="Glyco_hydro/deAcase_b/a-brl"/>
</dbReference>
<proteinExistence type="predicted"/>
<accession>A0ABW3UK43</accession>
<evidence type="ECO:0000256" key="1">
    <source>
        <dbReference type="SAM" id="Phobius"/>
    </source>
</evidence>
<keyword evidence="1" id="KW-1133">Transmembrane helix</keyword>
<comment type="caution">
    <text evidence="2">The sequence shown here is derived from an EMBL/GenBank/DDBJ whole genome shotgun (WGS) entry which is preliminary data.</text>
</comment>